<sequence length="68" mass="7008">MGAAPTPPPDIRIVAGHPTDDELAAVVAVLGALLAARAVPPPTPPRHRARRTRVTCTAVRRRAGSVVG</sequence>
<gene>
    <name evidence="1" type="ORF">H6H00_27850</name>
</gene>
<dbReference type="KEGG" id="ppel:H6H00_27850"/>
<name>A0A7G7MGF4_9PSEU</name>
<protein>
    <submittedName>
        <fullName evidence="1">Acyl-CoA carboxylase subunit epsilon</fullName>
    </submittedName>
</protein>
<organism evidence="1 2">
    <name type="scientific">Pseudonocardia petroleophila</name>
    <dbReference type="NCBI Taxonomy" id="37331"/>
    <lineage>
        <taxon>Bacteria</taxon>
        <taxon>Bacillati</taxon>
        <taxon>Actinomycetota</taxon>
        <taxon>Actinomycetes</taxon>
        <taxon>Pseudonocardiales</taxon>
        <taxon>Pseudonocardiaceae</taxon>
        <taxon>Pseudonocardia</taxon>
    </lineage>
</organism>
<proteinExistence type="predicted"/>
<evidence type="ECO:0000313" key="2">
    <source>
        <dbReference type="Proteomes" id="UP000515728"/>
    </source>
</evidence>
<keyword evidence="2" id="KW-1185">Reference proteome</keyword>
<evidence type="ECO:0000313" key="1">
    <source>
        <dbReference type="EMBL" id="QNG51865.1"/>
    </source>
</evidence>
<dbReference type="AlphaFoldDB" id="A0A7G7MGF4"/>
<dbReference type="Proteomes" id="UP000515728">
    <property type="component" value="Chromosome"/>
</dbReference>
<dbReference type="RefSeq" id="WP_185718617.1">
    <property type="nucleotide sequence ID" value="NZ_BAAAWI010000001.1"/>
</dbReference>
<dbReference type="Pfam" id="PF13822">
    <property type="entry name" value="ACC_epsilon"/>
    <property type="match status" value="1"/>
</dbReference>
<dbReference type="GO" id="GO:0004658">
    <property type="term" value="F:propionyl-CoA carboxylase activity"/>
    <property type="evidence" value="ECO:0007669"/>
    <property type="project" value="InterPro"/>
</dbReference>
<dbReference type="InterPro" id="IPR032716">
    <property type="entry name" value="ACC_epsilon"/>
</dbReference>
<dbReference type="GO" id="GO:0003989">
    <property type="term" value="F:acetyl-CoA carboxylase activity"/>
    <property type="evidence" value="ECO:0007669"/>
    <property type="project" value="InterPro"/>
</dbReference>
<accession>A0A7G7MGF4</accession>
<reference evidence="1 2" key="1">
    <citation type="submission" date="2020-08" db="EMBL/GenBank/DDBJ databases">
        <authorList>
            <person name="Mo P."/>
        </authorList>
    </citation>
    <scope>NUCLEOTIDE SEQUENCE [LARGE SCALE GENOMIC DNA]</scope>
    <source>
        <strain evidence="1 2">CGMCC 4.1532</strain>
    </source>
</reference>
<dbReference type="EMBL" id="CP060131">
    <property type="protein sequence ID" value="QNG51865.1"/>
    <property type="molecule type" value="Genomic_DNA"/>
</dbReference>